<dbReference type="InterPro" id="IPR000276">
    <property type="entry name" value="GPCR_Rhodpsn"/>
</dbReference>
<sequence>MNLTTENFNAMYSDWLTPNTAVLGILLTMGTLGNSFALYLYIVRVPHTDERFFIPFLGAVDLFVCLWSGTFALILNFYRADFPSAKLCKVMYFFSWGSINYSALLLLIIAFHRYKKVCRPVSLQWTKRKSRLAVGVAGFISYLLTVPILVLFGERKGHIIYTGTNVTLITCNIMSFTREVSFYYLGFIILYFIILMTLIIILYSLIGLTIFRTFRVIRASRKVQNHITFDRGHESTISEVSNTTMEASMSTSKDVKKENQTQIKNVIRKHVRQNFTGMFAAIIVFWVISYLPTITLIIIPAVKNSIEFWFHMDPLATNVLLFLNRAFLLNHVVNPFIYGYFDVGFRKEAANLFCCHKMLAN</sequence>
<feature type="transmembrane region" description="Helical" evidence="9">
    <location>
        <begin position="322"/>
        <end position="341"/>
    </location>
</feature>
<evidence type="ECO:0000256" key="7">
    <source>
        <dbReference type="ARBA" id="ARBA00023224"/>
    </source>
</evidence>
<name>A0A8W8JCK0_MAGGI</name>
<dbReference type="EnsemblMetazoa" id="G17853.1">
    <property type="protein sequence ID" value="G17853.1:cds"/>
    <property type="gene ID" value="G17853"/>
</dbReference>
<accession>A0A8W8JCK0</accession>
<dbReference type="EnsemblMetazoa" id="G17853.3">
    <property type="protein sequence ID" value="G17853.3:cds"/>
    <property type="gene ID" value="G17853"/>
</dbReference>
<dbReference type="EnsemblMetazoa" id="G17853.2">
    <property type="protein sequence ID" value="G17853.2:cds"/>
    <property type="gene ID" value="G17853"/>
</dbReference>
<evidence type="ECO:0000256" key="8">
    <source>
        <dbReference type="RuleBase" id="RU000688"/>
    </source>
</evidence>
<feature type="transmembrane region" description="Helical" evidence="9">
    <location>
        <begin position="182"/>
        <end position="211"/>
    </location>
</feature>
<protein>
    <recommendedName>
        <fullName evidence="10">G-protein coupled receptors family 1 profile domain-containing protein</fullName>
    </recommendedName>
</protein>
<feature type="transmembrane region" description="Helical" evidence="9">
    <location>
        <begin position="20"/>
        <end position="42"/>
    </location>
</feature>
<dbReference type="PROSITE" id="PS50262">
    <property type="entry name" value="G_PROTEIN_RECEP_F1_2"/>
    <property type="match status" value="1"/>
</dbReference>
<dbReference type="Proteomes" id="UP000005408">
    <property type="component" value="Unassembled WGS sequence"/>
</dbReference>
<keyword evidence="12" id="KW-1185">Reference proteome</keyword>
<feature type="transmembrane region" description="Helical" evidence="9">
    <location>
        <begin position="132"/>
        <end position="152"/>
    </location>
</feature>
<dbReference type="Pfam" id="PF00001">
    <property type="entry name" value="7tm_1"/>
    <property type="match status" value="1"/>
</dbReference>
<dbReference type="PANTHER" id="PTHR24243:SF208">
    <property type="entry name" value="PYROKININ-1 RECEPTOR"/>
    <property type="match status" value="1"/>
</dbReference>
<keyword evidence="4 8" id="KW-0297">G-protein coupled receptor</keyword>
<keyword evidence="5 9" id="KW-0472">Membrane</keyword>
<dbReference type="PRINTS" id="PR00237">
    <property type="entry name" value="GPCRRHODOPSN"/>
</dbReference>
<evidence type="ECO:0000256" key="5">
    <source>
        <dbReference type="ARBA" id="ARBA00023136"/>
    </source>
</evidence>
<keyword evidence="7 8" id="KW-0807">Transducer</keyword>
<dbReference type="CDD" id="cd00637">
    <property type="entry name" value="7tm_classA_rhodopsin-like"/>
    <property type="match status" value="1"/>
</dbReference>
<reference evidence="11" key="1">
    <citation type="submission" date="2022-08" db="UniProtKB">
        <authorList>
            <consortium name="EnsemblMetazoa"/>
        </authorList>
    </citation>
    <scope>IDENTIFICATION</scope>
    <source>
        <strain evidence="11">05x7-T-G4-1.051#20</strain>
    </source>
</reference>
<evidence type="ECO:0000256" key="9">
    <source>
        <dbReference type="SAM" id="Phobius"/>
    </source>
</evidence>
<dbReference type="GO" id="GO:0016020">
    <property type="term" value="C:membrane"/>
    <property type="evidence" value="ECO:0007669"/>
    <property type="project" value="UniProtKB-SubCell"/>
</dbReference>
<keyword evidence="2 8" id="KW-0812">Transmembrane</keyword>
<keyword evidence="6 8" id="KW-0675">Receptor</keyword>
<evidence type="ECO:0000256" key="1">
    <source>
        <dbReference type="ARBA" id="ARBA00004141"/>
    </source>
</evidence>
<dbReference type="PANTHER" id="PTHR24243">
    <property type="entry name" value="G-PROTEIN COUPLED RECEPTOR"/>
    <property type="match status" value="1"/>
</dbReference>
<comment type="subcellular location">
    <subcellularLocation>
        <location evidence="1">Membrane</location>
        <topology evidence="1">Multi-pass membrane protein</topology>
    </subcellularLocation>
</comment>
<dbReference type="AlphaFoldDB" id="A0A8W8JCK0"/>
<dbReference type="GO" id="GO:0004930">
    <property type="term" value="F:G protein-coupled receptor activity"/>
    <property type="evidence" value="ECO:0007669"/>
    <property type="project" value="UniProtKB-KW"/>
</dbReference>
<evidence type="ECO:0000313" key="12">
    <source>
        <dbReference type="Proteomes" id="UP000005408"/>
    </source>
</evidence>
<feature type="domain" description="G-protein coupled receptors family 1 profile" evidence="10">
    <location>
        <begin position="33"/>
        <end position="338"/>
    </location>
</feature>
<dbReference type="InterPro" id="IPR017452">
    <property type="entry name" value="GPCR_Rhodpsn_7TM"/>
</dbReference>
<evidence type="ECO:0000256" key="3">
    <source>
        <dbReference type="ARBA" id="ARBA00022989"/>
    </source>
</evidence>
<feature type="transmembrane region" description="Helical" evidence="9">
    <location>
        <begin position="90"/>
        <end position="111"/>
    </location>
</feature>
<feature type="transmembrane region" description="Helical" evidence="9">
    <location>
        <begin position="54"/>
        <end position="78"/>
    </location>
</feature>
<dbReference type="Gene3D" id="1.20.1070.10">
    <property type="entry name" value="Rhodopsin 7-helix transmembrane proteins"/>
    <property type="match status" value="1"/>
</dbReference>
<proteinExistence type="inferred from homology"/>
<dbReference type="SUPFAM" id="SSF81321">
    <property type="entry name" value="Family A G protein-coupled receptor-like"/>
    <property type="match status" value="1"/>
</dbReference>
<feature type="transmembrane region" description="Helical" evidence="9">
    <location>
        <begin position="278"/>
        <end position="302"/>
    </location>
</feature>
<dbReference type="PROSITE" id="PS00237">
    <property type="entry name" value="G_PROTEIN_RECEP_F1_1"/>
    <property type="match status" value="1"/>
</dbReference>
<comment type="similarity">
    <text evidence="8">Belongs to the G-protein coupled receptor 1 family.</text>
</comment>
<evidence type="ECO:0000256" key="6">
    <source>
        <dbReference type="ARBA" id="ARBA00023170"/>
    </source>
</evidence>
<evidence type="ECO:0000259" key="10">
    <source>
        <dbReference type="PROSITE" id="PS50262"/>
    </source>
</evidence>
<evidence type="ECO:0000313" key="11">
    <source>
        <dbReference type="EnsemblMetazoa" id="G17853.2:cds"/>
    </source>
</evidence>
<organism evidence="11 12">
    <name type="scientific">Magallana gigas</name>
    <name type="common">Pacific oyster</name>
    <name type="synonym">Crassostrea gigas</name>
    <dbReference type="NCBI Taxonomy" id="29159"/>
    <lineage>
        <taxon>Eukaryota</taxon>
        <taxon>Metazoa</taxon>
        <taxon>Spiralia</taxon>
        <taxon>Lophotrochozoa</taxon>
        <taxon>Mollusca</taxon>
        <taxon>Bivalvia</taxon>
        <taxon>Autobranchia</taxon>
        <taxon>Pteriomorphia</taxon>
        <taxon>Ostreida</taxon>
        <taxon>Ostreoidea</taxon>
        <taxon>Ostreidae</taxon>
        <taxon>Magallana</taxon>
    </lineage>
</organism>
<keyword evidence="3 9" id="KW-1133">Transmembrane helix</keyword>
<evidence type="ECO:0000256" key="2">
    <source>
        <dbReference type="ARBA" id="ARBA00022692"/>
    </source>
</evidence>
<evidence type="ECO:0000256" key="4">
    <source>
        <dbReference type="ARBA" id="ARBA00023040"/>
    </source>
</evidence>